<evidence type="ECO:0000256" key="2">
    <source>
        <dbReference type="ARBA" id="ARBA00009677"/>
    </source>
</evidence>
<dbReference type="InterPro" id="IPR020013">
    <property type="entry name" value="Flagellar_FlgE/F/G"/>
</dbReference>
<comment type="subcellular location">
    <subcellularLocation>
        <location evidence="1 4">Bacterial flagellum basal body</location>
    </subcellularLocation>
</comment>
<dbReference type="Pfam" id="PF06429">
    <property type="entry name" value="Flg_bbr_C"/>
    <property type="match status" value="1"/>
</dbReference>
<comment type="caution">
    <text evidence="8">The sequence shown here is derived from an EMBL/GenBank/DDBJ whole genome shotgun (WGS) entry which is preliminary data.</text>
</comment>
<dbReference type="Pfam" id="PF22692">
    <property type="entry name" value="LlgE_F_G_D1"/>
    <property type="match status" value="1"/>
</dbReference>
<dbReference type="PANTHER" id="PTHR30435">
    <property type="entry name" value="FLAGELLAR PROTEIN"/>
    <property type="match status" value="1"/>
</dbReference>
<evidence type="ECO:0000313" key="9">
    <source>
        <dbReference type="Proteomes" id="UP000003571"/>
    </source>
</evidence>
<dbReference type="InterPro" id="IPR019776">
    <property type="entry name" value="Flagellar_basal_body_rod_CS"/>
</dbReference>
<evidence type="ECO:0000256" key="4">
    <source>
        <dbReference type="RuleBase" id="RU362116"/>
    </source>
</evidence>
<dbReference type="PANTHER" id="PTHR30435:SF19">
    <property type="entry name" value="FLAGELLAR BASAL-BODY ROD PROTEIN FLGG"/>
    <property type="match status" value="1"/>
</dbReference>
<dbReference type="GO" id="GO:0071978">
    <property type="term" value="P:bacterial-type flagellum-dependent swarming motility"/>
    <property type="evidence" value="ECO:0007669"/>
    <property type="project" value="TreeGrafter"/>
</dbReference>
<keyword evidence="8" id="KW-0282">Flagellum</keyword>
<evidence type="ECO:0000256" key="3">
    <source>
        <dbReference type="ARBA" id="ARBA00023143"/>
    </source>
</evidence>
<dbReference type="InterPro" id="IPR012836">
    <property type="entry name" value="FlgF"/>
</dbReference>
<dbReference type="PROSITE" id="PS00588">
    <property type="entry name" value="FLAGELLA_BB_ROD"/>
    <property type="match status" value="1"/>
</dbReference>
<keyword evidence="8" id="KW-0966">Cell projection</keyword>
<sequence length="274" mass="30402">MIRGWYIGSSGMNAQQNRLDTISNNLANVDTAGFKKDVSVSKSFPELLVRRTKADGVLQNPFGSSDAAPIIGKLGLGVETNENFTEFEQGSFRVTDEPTDFALDGQGFFAVETPLGERYTRNGNFIVGKEGILETKDGYPVLGENGYIRLEKVLEGAKFNVNEDGVVQINAREDDGTDEIVDRMKIVRFDNERYLKKMGNSLWCPTDVSGNAYIAEGGERPRALQGLMETSNVNVVEEMVRMIEVNRAYEASQKTIQSEDSMMSTLWNKVALAR</sequence>
<dbReference type="Pfam" id="PF00460">
    <property type="entry name" value="Flg_bb_rod"/>
    <property type="match status" value="1"/>
</dbReference>
<proteinExistence type="inferred from homology"/>
<accession>H7EPB5</accession>
<dbReference type="AlphaFoldDB" id="H7EPB5"/>
<dbReference type="InterPro" id="IPR001444">
    <property type="entry name" value="Flag_bb_rod_N"/>
</dbReference>
<dbReference type="OrthoDB" id="9804559at2"/>
<organism evidence="8 9">
    <name type="scientific">Treponema saccharophilum DSM 2985</name>
    <dbReference type="NCBI Taxonomy" id="907348"/>
    <lineage>
        <taxon>Bacteria</taxon>
        <taxon>Pseudomonadati</taxon>
        <taxon>Spirochaetota</taxon>
        <taxon>Spirochaetia</taxon>
        <taxon>Spirochaetales</taxon>
        <taxon>Treponemataceae</taxon>
        <taxon>Treponema</taxon>
    </lineage>
</organism>
<protein>
    <submittedName>
        <fullName evidence="8">Flagellar hook-basal body protein</fullName>
    </submittedName>
</protein>
<feature type="domain" description="Flagellar hook protein FlgE/F/G-like D1" evidence="7">
    <location>
        <begin position="102"/>
        <end position="168"/>
    </location>
</feature>
<dbReference type="NCBIfam" id="TIGR02490">
    <property type="entry name" value="flgF"/>
    <property type="match status" value="1"/>
</dbReference>
<evidence type="ECO:0000259" key="7">
    <source>
        <dbReference type="Pfam" id="PF22692"/>
    </source>
</evidence>
<dbReference type="SUPFAM" id="SSF117143">
    <property type="entry name" value="Flagellar hook protein flgE"/>
    <property type="match status" value="1"/>
</dbReference>
<dbReference type="eggNOG" id="COG4786">
    <property type="taxonomic scope" value="Bacteria"/>
</dbReference>
<dbReference type="NCBIfam" id="TIGR03506">
    <property type="entry name" value="FlgEFG_subfam"/>
    <property type="match status" value="2"/>
</dbReference>
<dbReference type="InterPro" id="IPR053967">
    <property type="entry name" value="LlgE_F_G-like_D1"/>
</dbReference>
<keyword evidence="3 4" id="KW-0975">Bacterial flagellum</keyword>
<comment type="similarity">
    <text evidence="2 4">Belongs to the flagella basal body rod proteins family.</text>
</comment>
<dbReference type="PATRIC" id="fig|907348.3.peg.2808"/>
<dbReference type="RefSeq" id="WP_002706431.1">
    <property type="nucleotide sequence ID" value="NZ_AGRW01000054.1"/>
</dbReference>
<dbReference type="STRING" id="907348.TresaDRAFT_0221"/>
<evidence type="ECO:0000256" key="1">
    <source>
        <dbReference type="ARBA" id="ARBA00004117"/>
    </source>
</evidence>
<feature type="domain" description="Flagellar basal-body/hook protein C-terminal" evidence="6">
    <location>
        <begin position="225"/>
        <end position="266"/>
    </location>
</feature>
<name>H7EPB5_9SPIR</name>
<keyword evidence="9" id="KW-1185">Reference proteome</keyword>
<gene>
    <name evidence="8" type="ORF">TresaDRAFT_0221</name>
</gene>
<evidence type="ECO:0000313" key="8">
    <source>
        <dbReference type="EMBL" id="EIC00748.1"/>
    </source>
</evidence>
<dbReference type="InterPro" id="IPR010930">
    <property type="entry name" value="Flg_bb/hook_C_dom"/>
</dbReference>
<dbReference type="InterPro" id="IPR037925">
    <property type="entry name" value="FlgE/F/G-like"/>
</dbReference>
<evidence type="ECO:0000259" key="6">
    <source>
        <dbReference type="Pfam" id="PF06429"/>
    </source>
</evidence>
<dbReference type="Proteomes" id="UP000003571">
    <property type="component" value="Unassembled WGS sequence"/>
</dbReference>
<keyword evidence="8" id="KW-0969">Cilium</keyword>
<evidence type="ECO:0000259" key="5">
    <source>
        <dbReference type="Pfam" id="PF00460"/>
    </source>
</evidence>
<dbReference type="GO" id="GO:0030694">
    <property type="term" value="C:bacterial-type flagellum basal body, rod"/>
    <property type="evidence" value="ECO:0007669"/>
    <property type="project" value="InterPro"/>
</dbReference>
<feature type="domain" description="Flagellar basal body rod protein N-terminal" evidence="5">
    <location>
        <begin position="6"/>
        <end position="35"/>
    </location>
</feature>
<reference evidence="8 9" key="1">
    <citation type="submission" date="2011-09" db="EMBL/GenBank/DDBJ databases">
        <title>The draft genome of Treponema saccharophilum DSM 2985.</title>
        <authorList>
            <consortium name="US DOE Joint Genome Institute (JGI-PGF)"/>
            <person name="Lucas S."/>
            <person name="Copeland A."/>
            <person name="Lapidus A."/>
            <person name="Glavina del Rio T."/>
            <person name="Dalin E."/>
            <person name="Tice H."/>
            <person name="Bruce D."/>
            <person name="Goodwin L."/>
            <person name="Pitluck S."/>
            <person name="Peters L."/>
            <person name="Kyrpides N."/>
            <person name="Mavromatis K."/>
            <person name="Ivanova N."/>
            <person name="Markowitz V."/>
            <person name="Cheng J.-F."/>
            <person name="Hugenholtz P."/>
            <person name="Woyke T."/>
            <person name="Wu D."/>
            <person name="Gronow S."/>
            <person name="Wellnitz S."/>
            <person name="Brambilla E."/>
            <person name="Klenk H.-P."/>
            <person name="Eisen J.A."/>
        </authorList>
    </citation>
    <scope>NUCLEOTIDE SEQUENCE [LARGE SCALE GENOMIC DNA]</scope>
    <source>
        <strain evidence="8 9">DSM 2985</strain>
    </source>
</reference>
<dbReference type="EMBL" id="AGRW01000054">
    <property type="protein sequence ID" value="EIC00748.1"/>
    <property type="molecule type" value="Genomic_DNA"/>
</dbReference>